<protein>
    <recommendedName>
        <fullName evidence="4">Type II toxin-antitoxin system RelE/ParE family toxin</fullName>
    </recommendedName>
</protein>
<sequence length="115" mass="13108">MTTTYKVKYATTAQQSLLDQVDHLETHVGTAKAELKLNQVVKSSEARLEKNPRAYPVSQQAASLGVTRYREMLNDTYRVLYEVYESEKLVVVALIIGQTQSVEKQLINYCLMHDL</sequence>
<evidence type="ECO:0000313" key="2">
    <source>
        <dbReference type="EMBL" id="GGM32360.1"/>
    </source>
</evidence>
<keyword evidence="1" id="KW-1277">Toxin-antitoxin system</keyword>
<dbReference type="InterPro" id="IPR007712">
    <property type="entry name" value="RelE/ParE_toxin"/>
</dbReference>
<dbReference type="Proteomes" id="UP000616499">
    <property type="component" value="Unassembled WGS sequence"/>
</dbReference>
<dbReference type="Gene3D" id="3.30.2310.20">
    <property type="entry name" value="RelE-like"/>
    <property type="match status" value="1"/>
</dbReference>
<evidence type="ECO:0000313" key="3">
    <source>
        <dbReference type="Proteomes" id="UP000616499"/>
    </source>
</evidence>
<keyword evidence="3" id="KW-1185">Reference proteome</keyword>
<dbReference type="Pfam" id="PF05016">
    <property type="entry name" value="ParE_toxin"/>
    <property type="match status" value="1"/>
</dbReference>
<comment type="caution">
    <text evidence="2">The sequence shown here is derived from an EMBL/GenBank/DDBJ whole genome shotgun (WGS) entry which is preliminary data.</text>
</comment>
<dbReference type="InterPro" id="IPR035093">
    <property type="entry name" value="RelE/ParE_toxin_dom_sf"/>
</dbReference>
<organism evidence="2 3">
    <name type="scientific">Pseudomonas asuensis</name>
    <dbReference type="NCBI Taxonomy" id="1825787"/>
    <lineage>
        <taxon>Bacteria</taxon>
        <taxon>Pseudomonadati</taxon>
        <taxon>Pseudomonadota</taxon>
        <taxon>Gammaproteobacteria</taxon>
        <taxon>Pseudomonadales</taxon>
        <taxon>Pseudomonadaceae</taxon>
        <taxon>Pseudomonas</taxon>
    </lineage>
</organism>
<name>A0ABQ2H536_9PSED</name>
<evidence type="ECO:0008006" key="4">
    <source>
        <dbReference type="Google" id="ProtNLM"/>
    </source>
</evidence>
<dbReference type="EMBL" id="BMNW01000034">
    <property type="protein sequence ID" value="GGM32360.1"/>
    <property type="molecule type" value="Genomic_DNA"/>
</dbReference>
<reference evidence="3" key="1">
    <citation type="journal article" date="2019" name="Int. J. Syst. Evol. Microbiol.">
        <title>The Global Catalogue of Microorganisms (GCM) 10K type strain sequencing project: providing services to taxonomists for standard genome sequencing and annotation.</title>
        <authorList>
            <consortium name="The Broad Institute Genomics Platform"/>
            <consortium name="The Broad Institute Genome Sequencing Center for Infectious Disease"/>
            <person name="Wu L."/>
            <person name="Ma J."/>
        </authorList>
    </citation>
    <scope>NUCLEOTIDE SEQUENCE [LARGE SCALE GENOMIC DNA]</scope>
    <source>
        <strain evidence="3">JCM 13501</strain>
    </source>
</reference>
<gene>
    <name evidence="2" type="ORF">GCM10009425_48590</name>
</gene>
<accession>A0ABQ2H536</accession>
<dbReference type="RefSeq" id="WP_188868704.1">
    <property type="nucleotide sequence ID" value="NZ_BMNW01000034.1"/>
</dbReference>
<evidence type="ECO:0000256" key="1">
    <source>
        <dbReference type="ARBA" id="ARBA00022649"/>
    </source>
</evidence>
<proteinExistence type="predicted"/>